<dbReference type="eggNOG" id="arCOG10617">
    <property type="taxonomic scope" value="Archaea"/>
</dbReference>
<reference evidence="2" key="1">
    <citation type="journal article" date="2009" name="BMC Genomics">
        <title>The complete genome sequence of Staphylothermus marinus reveals differences in sulfur metabolism among heterotrophic Crenarchaeota.</title>
        <authorList>
            <person name="Anderson I.J."/>
            <person name="Dharmarajan L."/>
            <person name="Rodriguez J."/>
            <person name="Hooper S."/>
            <person name="Porat I."/>
            <person name="Ulrich L.E."/>
            <person name="Elkins J.G."/>
            <person name="Mavromatis K."/>
            <person name="Sun H."/>
            <person name="Land M."/>
            <person name="Lapidus A."/>
            <person name="Lucas S."/>
            <person name="Barry K."/>
            <person name="Huber H."/>
            <person name="Zhulin I.B."/>
            <person name="Whitman W.B."/>
            <person name="Mukhopadhyay B."/>
            <person name="Woese C."/>
            <person name="Bristow J."/>
            <person name="Kyrpides N."/>
        </authorList>
    </citation>
    <scope>NUCLEOTIDE SEQUENCE [LARGE SCALE GENOMIC DNA]</scope>
    <source>
        <strain evidence="2">ATCC 43588 / DSM 3639 / JCM 9404 / F1</strain>
    </source>
</reference>
<dbReference type="Proteomes" id="UP000000254">
    <property type="component" value="Chromosome"/>
</dbReference>
<keyword evidence="2" id="KW-1185">Reference proteome</keyword>
<evidence type="ECO:0000313" key="1">
    <source>
        <dbReference type="EMBL" id="ABN70204.1"/>
    </source>
</evidence>
<dbReference type="HOGENOM" id="CLU_920154_0_0_2"/>
<proteinExistence type="predicted"/>
<reference evidence="1 2" key="2">
    <citation type="journal article" date="2009" name="Stand. Genomic Sci.">
        <title>Complete genome sequence of Staphylothermus marinus Stetter and Fiala 1986 type strain F1.</title>
        <authorList>
            <person name="Anderson I.J."/>
            <person name="Sun H."/>
            <person name="Lapidus A."/>
            <person name="Copeland A."/>
            <person name="Glavina Del Rio T."/>
            <person name="Tice H."/>
            <person name="Dalin E."/>
            <person name="Lucas S."/>
            <person name="Barry K."/>
            <person name="Land M."/>
            <person name="Richardson P."/>
            <person name="Huber H."/>
            <person name="Kyrpides N.C."/>
        </authorList>
    </citation>
    <scope>NUCLEOTIDE SEQUENCE [LARGE SCALE GENOMIC DNA]</scope>
    <source>
        <strain evidence="2">ATCC 43588 / DSM 3639 / JCM 9404 / F1</strain>
    </source>
</reference>
<name>A3DNJ4_STAMF</name>
<dbReference type="STRING" id="399550.Smar_1108"/>
<protein>
    <submittedName>
        <fullName evidence="1">Uncharacterized protein</fullName>
    </submittedName>
</protein>
<dbReference type="EMBL" id="CP000575">
    <property type="protein sequence ID" value="ABN70204.1"/>
    <property type="molecule type" value="Genomic_DNA"/>
</dbReference>
<dbReference type="KEGG" id="smr:Smar_1108"/>
<dbReference type="AlphaFoldDB" id="A3DNJ4"/>
<dbReference type="RefSeq" id="WP_011839395.1">
    <property type="nucleotide sequence ID" value="NC_009033.1"/>
</dbReference>
<organism evidence="1 2">
    <name type="scientific">Staphylothermus marinus (strain ATCC 43588 / DSM 3639 / JCM 9404 / F1)</name>
    <dbReference type="NCBI Taxonomy" id="399550"/>
    <lineage>
        <taxon>Archaea</taxon>
        <taxon>Thermoproteota</taxon>
        <taxon>Thermoprotei</taxon>
        <taxon>Desulfurococcales</taxon>
        <taxon>Desulfurococcaceae</taxon>
        <taxon>Staphylothermus</taxon>
    </lineage>
</organism>
<accession>A3DNJ4</accession>
<evidence type="ECO:0000313" key="2">
    <source>
        <dbReference type="Proteomes" id="UP000000254"/>
    </source>
</evidence>
<sequence length="302" mass="34523">MPIISSTKVFDSSLKIEDVIKLLTDIEELIKSIKDARIIEKTQKGYVVEFIFRSFFRTIREKLIVNSRRTSERSVVISAIGETLDINISIRLAEMFPYTRIEIVTTCRSDIEKLCRKLVKFVEDSIVNYIRTMRKVGVKKEALVKETVPTEKEEAPSKPAVAEIEARRVEEGRPTTYISQDIITKLTDPIYLANILLKARLIKRIITRVPSNVEEFRKTIIEPILEQAKNYKLVLISMRANNTEIYVSLTPDGKIIATYGVIKRVREIKGGEEMLPVLLGVAKDREAKIRVWGVTELGVQLT</sequence>
<gene>
    <name evidence="1" type="ordered locus">Smar_1108</name>
</gene>
<dbReference type="GeneID" id="4907525"/>
<dbReference type="OrthoDB" id="375471at2157"/>